<evidence type="ECO:0000259" key="7">
    <source>
        <dbReference type="Pfam" id="PF00155"/>
    </source>
</evidence>
<dbReference type="OrthoDB" id="6752799at2759"/>
<dbReference type="Proteomes" id="UP001152049">
    <property type="component" value="Unassembled WGS sequence"/>
</dbReference>
<evidence type="ECO:0000313" key="8">
    <source>
        <dbReference type="EMBL" id="KAJ4253764.1"/>
    </source>
</evidence>
<dbReference type="InterPro" id="IPR015422">
    <property type="entry name" value="PyrdxlP-dep_Trfase_small"/>
</dbReference>
<dbReference type="InterPro" id="IPR000796">
    <property type="entry name" value="Asp_trans"/>
</dbReference>
<dbReference type="GO" id="GO:0030170">
    <property type="term" value="F:pyridoxal phosphate binding"/>
    <property type="evidence" value="ECO:0007669"/>
    <property type="project" value="InterPro"/>
</dbReference>
<feature type="domain" description="Aminotransferase class I/classII large" evidence="7">
    <location>
        <begin position="28"/>
        <end position="195"/>
    </location>
</feature>
<evidence type="ECO:0000256" key="4">
    <source>
        <dbReference type="ARBA" id="ARBA00022576"/>
    </source>
</evidence>
<dbReference type="GO" id="GO:0004069">
    <property type="term" value="F:L-aspartate:2-oxoglutarate aminotransferase activity"/>
    <property type="evidence" value="ECO:0007669"/>
    <property type="project" value="TreeGrafter"/>
</dbReference>
<dbReference type="PANTHER" id="PTHR11879">
    <property type="entry name" value="ASPARTATE AMINOTRANSFERASE"/>
    <property type="match status" value="1"/>
</dbReference>
<proteinExistence type="inferred from homology"/>
<comment type="caution">
    <text evidence="8">The sequence shown here is derived from an EMBL/GenBank/DDBJ whole genome shotgun (WGS) entry which is preliminary data.</text>
</comment>
<keyword evidence="4" id="KW-0032">Aminotransferase</keyword>
<sequence>MFFDYVQQGAPDVMYELKVRADGDTNPSKVDLGVGIYRNEQGLYHEFKALKDAKDHLAATNPNHDYEITTGNVEYLRNAARIVFGNESKILVSDRFVSVQTIPGTGSIHIALMFLSRSVPGMEKTVYVGTPTWGNYQPICAVSRLRFQPYKHYSPGTGLVDWGSVLEAVRGASPGSIFILQACCHSPTAVDFSRD</sequence>
<comment type="similarity">
    <text evidence="2">Belongs to the class-I pyridoxal-phosphate-dependent aminotransferase family.</text>
</comment>
<accession>A0A9W8RV40</accession>
<gene>
    <name evidence="8" type="ORF">NW762_010158</name>
</gene>
<evidence type="ECO:0000256" key="1">
    <source>
        <dbReference type="ARBA" id="ARBA00001933"/>
    </source>
</evidence>
<dbReference type="InterPro" id="IPR004839">
    <property type="entry name" value="Aminotransferase_I/II_large"/>
</dbReference>
<dbReference type="GO" id="GO:0005829">
    <property type="term" value="C:cytosol"/>
    <property type="evidence" value="ECO:0007669"/>
    <property type="project" value="TreeGrafter"/>
</dbReference>
<dbReference type="SUPFAM" id="SSF53383">
    <property type="entry name" value="PLP-dependent transferases"/>
    <property type="match status" value="1"/>
</dbReference>
<evidence type="ECO:0000256" key="2">
    <source>
        <dbReference type="ARBA" id="ARBA00007441"/>
    </source>
</evidence>
<evidence type="ECO:0000256" key="3">
    <source>
        <dbReference type="ARBA" id="ARBA00011738"/>
    </source>
</evidence>
<evidence type="ECO:0000256" key="6">
    <source>
        <dbReference type="ARBA" id="ARBA00022898"/>
    </source>
</evidence>
<comment type="cofactor">
    <cofactor evidence="1">
        <name>pyridoxal 5'-phosphate</name>
        <dbReference type="ChEBI" id="CHEBI:597326"/>
    </cofactor>
</comment>
<keyword evidence="6" id="KW-0663">Pyridoxal phosphate</keyword>
<dbReference type="AlphaFoldDB" id="A0A9W8RV40"/>
<reference evidence="8" key="1">
    <citation type="submission" date="2022-09" db="EMBL/GenBank/DDBJ databases">
        <title>Fusarium specimens isolated from Avocado Roots.</title>
        <authorList>
            <person name="Stajich J."/>
            <person name="Roper C."/>
            <person name="Heimlech-Rivalta G."/>
        </authorList>
    </citation>
    <scope>NUCLEOTIDE SEQUENCE</scope>
    <source>
        <strain evidence="8">CF00136</strain>
    </source>
</reference>
<dbReference type="InterPro" id="IPR015424">
    <property type="entry name" value="PyrdxlP-dep_Trfase"/>
</dbReference>
<keyword evidence="9" id="KW-1185">Reference proteome</keyword>
<organism evidence="8 9">
    <name type="scientific">Fusarium torreyae</name>
    <dbReference type="NCBI Taxonomy" id="1237075"/>
    <lineage>
        <taxon>Eukaryota</taxon>
        <taxon>Fungi</taxon>
        <taxon>Dikarya</taxon>
        <taxon>Ascomycota</taxon>
        <taxon>Pezizomycotina</taxon>
        <taxon>Sordariomycetes</taxon>
        <taxon>Hypocreomycetidae</taxon>
        <taxon>Hypocreales</taxon>
        <taxon>Nectriaceae</taxon>
        <taxon>Fusarium</taxon>
    </lineage>
</organism>
<comment type="subunit">
    <text evidence="3">Homodimer.</text>
</comment>
<evidence type="ECO:0000313" key="9">
    <source>
        <dbReference type="Proteomes" id="UP001152049"/>
    </source>
</evidence>
<keyword evidence="5" id="KW-0808">Transferase</keyword>
<protein>
    <recommendedName>
        <fullName evidence="7">Aminotransferase class I/classII large domain-containing protein</fullName>
    </recommendedName>
</protein>
<evidence type="ECO:0000256" key="5">
    <source>
        <dbReference type="ARBA" id="ARBA00022679"/>
    </source>
</evidence>
<dbReference type="GO" id="GO:0006532">
    <property type="term" value="P:aspartate biosynthetic process"/>
    <property type="evidence" value="ECO:0007669"/>
    <property type="project" value="TreeGrafter"/>
</dbReference>
<dbReference type="EMBL" id="JAOQAZ010000023">
    <property type="protein sequence ID" value="KAJ4253764.1"/>
    <property type="molecule type" value="Genomic_DNA"/>
</dbReference>
<dbReference type="InterPro" id="IPR015421">
    <property type="entry name" value="PyrdxlP-dep_Trfase_major"/>
</dbReference>
<dbReference type="Gene3D" id="3.90.1150.10">
    <property type="entry name" value="Aspartate Aminotransferase, domain 1"/>
    <property type="match status" value="1"/>
</dbReference>
<dbReference type="Pfam" id="PF00155">
    <property type="entry name" value="Aminotran_1_2"/>
    <property type="match status" value="1"/>
</dbReference>
<dbReference type="PANTHER" id="PTHR11879:SF55">
    <property type="entry name" value="GLUTAMATE OXALOACETATE TRANSAMINASE 1, ISOFORM B"/>
    <property type="match status" value="1"/>
</dbReference>
<dbReference type="Gene3D" id="3.40.640.10">
    <property type="entry name" value="Type I PLP-dependent aspartate aminotransferase-like (Major domain)"/>
    <property type="match status" value="1"/>
</dbReference>
<name>A0A9W8RV40_9HYPO</name>